<evidence type="ECO:0000256" key="1">
    <source>
        <dbReference type="SAM" id="MobiDB-lite"/>
    </source>
</evidence>
<dbReference type="InterPro" id="IPR004830">
    <property type="entry name" value="LRR_variant"/>
</dbReference>
<dbReference type="InterPro" id="IPR016024">
    <property type="entry name" value="ARM-type_fold"/>
</dbReference>
<dbReference type="Gene3D" id="1.25.10.10">
    <property type="entry name" value="Leucine-rich Repeat Variant"/>
    <property type="match status" value="1"/>
</dbReference>
<organism evidence="2 3">
    <name type="scientific">Bacteroides thetaiotaomicron</name>
    <dbReference type="NCBI Taxonomy" id="818"/>
    <lineage>
        <taxon>Bacteria</taxon>
        <taxon>Pseudomonadati</taxon>
        <taxon>Bacteroidota</taxon>
        <taxon>Bacteroidia</taxon>
        <taxon>Bacteroidales</taxon>
        <taxon>Bacteroidaceae</taxon>
        <taxon>Bacteroides</taxon>
    </lineage>
</organism>
<comment type="caution">
    <text evidence="2">The sequence shown here is derived from an EMBL/GenBank/DDBJ whole genome shotgun (WGS) entry which is preliminary data.</text>
</comment>
<accession>A0A943HP21</accession>
<evidence type="ECO:0000313" key="3">
    <source>
        <dbReference type="Proteomes" id="UP000782901"/>
    </source>
</evidence>
<gene>
    <name evidence="2" type="ORF">KHY35_08180</name>
</gene>
<dbReference type="InterPro" id="IPR011989">
    <property type="entry name" value="ARM-like"/>
</dbReference>
<dbReference type="SUPFAM" id="SSF48371">
    <property type="entry name" value="ARM repeat"/>
    <property type="match status" value="1"/>
</dbReference>
<sequence length="131" mass="14523">VKLSEDSDCDVRSSAAGNPNTPADTLVKLSEDSHWAVRSSAAGNPNTPGYASSNEEFIITETYVAIKGTNHLWYKHNYPNVAPFYTCGCFCGSREKLISRIYSIDNLSADPAVRMRILDALDRKFKEVFGR</sequence>
<dbReference type="AlphaFoldDB" id="A0A943HP21"/>
<reference evidence="2" key="1">
    <citation type="submission" date="2021-02" db="EMBL/GenBank/DDBJ databases">
        <title>Infant gut strain persistence is associated with maternal origin, phylogeny, and functional potential including surface adhesion and iron acquisition.</title>
        <authorList>
            <person name="Lou Y.C."/>
        </authorList>
    </citation>
    <scope>NUCLEOTIDE SEQUENCE</scope>
    <source>
        <strain evidence="2">L3_082_243G1_dasL3_082_243G1_maxbin2.maxbin.015s ta_sub</strain>
    </source>
</reference>
<proteinExistence type="predicted"/>
<name>A0A943HP21_BACT4</name>
<protein>
    <submittedName>
        <fullName evidence="2">HEAT repeat domain-containing protein</fullName>
    </submittedName>
</protein>
<feature type="region of interest" description="Disordered" evidence="1">
    <location>
        <begin position="1"/>
        <end position="25"/>
    </location>
</feature>
<evidence type="ECO:0000313" key="2">
    <source>
        <dbReference type="EMBL" id="MBS5410679.1"/>
    </source>
</evidence>
<feature type="non-terminal residue" evidence="2">
    <location>
        <position position="1"/>
    </location>
</feature>
<dbReference type="Proteomes" id="UP000782901">
    <property type="component" value="Unassembled WGS sequence"/>
</dbReference>
<dbReference type="EMBL" id="JAGZEE010000010">
    <property type="protein sequence ID" value="MBS5410679.1"/>
    <property type="molecule type" value="Genomic_DNA"/>
</dbReference>
<dbReference type="Pfam" id="PF01816">
    <property type="entry name" value="LRV"/>
    <property type="match status" value="1"/>
</dbReference>